<organism evidence="1 2">
    <name type="scientific">Kwoniella shandongensis</name>
    <dbReference type="NCBI Taxonomy" id="1734106"/>
    <lineage>
        <taxon>Eukaryota</taxon>
        <taxon>Fungi</taxon>
        <taxon>Dikarya</taxon>
        <taxon>Basidiomycota</taxon>
        <taxon>Agaricomycotina</taxon>
        <taxon>Tremellomycetes</taxon>
        <taxon>Tremellales</taxon>
        <taxon>Cryptococcaceae</taxon>
        <taxon>Kwoniella</taxon>
    </lineage>
</organism>
<keyword evidence="2" id="KW-1185">Reference proteome</keyword>
<evidence type="ECO:0000313" key="2">
    <source>
        <dbReference type="Proteomes" id="UP000322225"/>
    </source>
</evidence>
<dbReference type="RefSeq" id="XP_031863283.1">
    <property type="nucleotide sequence ID" value="XM_032002346.1"/>
</dbReference>
<reference evidence="1" key="2">
    <citation type="submission" date="2024-01" db="EMBL/GenBank/DDBJ databases">
        <title>Comparative genomics of Cryptococcus and Kwoniella reveals pathogenesis evolution and contrasting modes of karyotype evolution via chromosome fusion or intercentromeric recombination.</title>
        <authorList>
            <person name="Coelho M.A."/>
            <person name="David-Palma M."/>
            <person name="Shea T."/>
            <person name="Bowers K."/>
            <person name="McGinley-Smith S."/>
            <person name="Mohammad A.W."/>
            <person name="Gnirke A."/>
            <person name="Yurkov A.M."/>
            <person name="Nowrousian M."/>
            <person name="Sun S."/>
            <person name="Cuomo C.A."/>
            <person name="Heitman J."/>
        </authorList>
    </citation>
    <scope>NUCLEOTIDE SEQUENCE</scope>
    <source>
        <strain evidence="1">CBS 12478</strain>
    </source>
</reference>
<name>A0A5M6CA94_9TREE</name>
<dbReference type="EMBL" id="CP144053">
    <property type="protein sequence ID" value="WWD17281.1"/>
    <property type="molecule type" value="Genomic_DNA"/>
</dbReference>
<sequence length="137" mass="14883">MAFITPLRARAIPSLAGPSRLAARSTAIARPVRWYSTPTPPSTPRLESKAAPGAEEVQPSLSDFISRERVIAAWQGLSLVQRLGFGLVVLLGGYFEYSLMKKYILDPVKAKKEAIAREAELKALEGGKGEVFLSEAQ</sequence>
<reference evidence="1" key="1">
    <citation type="submission" date="2017-08" db="EMBL/GenBank/DDBJ databases">
        <authorList>
            <person name="Cuomo C."/>
            <person name="Billmyre B."/>
            <person name="Heitman J."/>
        </authorList>
    </citation>
    <scope>NUCLEOTIDE SEQUENCE</scope>
    <source>
        <strain evidence="1">CBS 12478</strain>
    </source>
</reference>
<dbReference type="Proteomes" id="UP000322225">
    <property type="component" value="Chromosome 3"/>
</dbReference>
<dbReference type="AlphaFoldDB" id="A0A5M6CA94"/>
<accession>A0A5M6CA94</accession>
<dbReference type="GeneID" id="43586457"/>
<dbReference type="KEGG" id="ksn:43586457"/>
<evidence type="ECO:0000313" key="1">
    <source>
        <dbReference type="EMBL" id="WWD17281.1"/>
    </source>
</evidence>
<proteinExistence type="predicted"/>
<gene>
    <name evidence="1" type="ORF">CI109_101721</name>
</gene>
<protein>
    <submittedName>
        <fullName evidence="1">Uncharacterized protein</fullName>
    </submittedName>
</protein>